<dbReference type="EMBL" id="CAJNOQ010000832">
    <property type="protein sequence ID" value="CAF0843242.1"/>
    <property type="molecule type" value="Genomic_DNA"/>
</dbReference>
<organism evidence="3 5">
    <name type="scientific">Didymodactylos carnosus</name>
    <dbReference type="NCBI Taxonomy" id="1234261"/>
    <lineage>
        <taxon>Eukaryota</taxon>
        <taxon>Metazoa</taxon>
        <taxon>Spiralia</taxon>
        <taxon>Gnathifera</taxon>
        <taxon>Rotifera</taxon>
        <taxon>Eurotatoria</taxon>
        <taxon>Bdelloidea</taxon>
        <taxon>Philodinida</taxon>
        <taxon>Philodinidae</taxon>
        <taxon>Didymodactylos</taxon>
    </lineage>
</organism>
<dbReference type="OrthoDB" id="197400at2759"/>
<keyword evidence="5" id="KW-1185">Reference proteome</keyword>
<dbReference type="AlphaFoldDB" id="A0A813VWQ6"/>
<evidence type="ECO:0000259" key="2">
    <source>
        <dbReference type="PROSITE" id="PS50304"/>
    </source>
</evidence>
<dbReference type="FunFam" id="2.30.30.140:FF:000018">
    <property type="entry name" value="Serine/threonine-protein kinase 31"/>
    <property type="match status" value="1"/>
</dbReference>
<dbReference type="PANTHER" id="PTHR22948">
    <property type="entry name" value="TUDOR DOMAIN CONTAINING PROTEIN"/>
    <property type="match status" value="1"/>
</dbReference>
<feature type="compositionally biased region" description="Polar residues" evidence="1">
    <location>
        <begin position="16"/>
        <end position="49"/>
    </location>
</feature>
<dbReference type="SUPFAM" id="SSF63748">
    <property type="entry name" value="Tudor/PWWP/MBT"/>
    <property type="match status" value="1"/>
</dbReference>
<dbReference type="PROSITE" id="PS50304">
    <property type="entry name" value="TUDOR"/>
    <property type="match status" value="1"/>
</dbReference>
<reference evidence="3" key="1">
    <citation type="submission" date="2021-02" db="EMBL/GenBank/DDBJ databases">
        <authorList>
            <person name="Nowell W R."/>
        </authorList>
    </citation>
    <scope>NUCLEOTIDE SEQUENCE</scope>
</reference>
<sequence length="366" mass="41824">MYFSARSQEIHRAKSLPSNQYDSGRSSKQSDSVLGATNTPSTSQHTNSIVDDDDCNHESENFDLEKTPVRVQNSLVISGTCHSGAYVSHIDHISAFFVQLPSSMKKFQTLHAQMNECYAQHAVNETISLKESDYCVAQYSKDNEFYRARVVTVEKNPKVRYEVIYIDFGNSEWLPTEKIRPMFREFSYLPIQAIVCTLSEVMPSNSGRPSWSSDEGKRAVEVFKNMVLNKSVDVTFLPKTNLWPLCFVKISTDEGQDMHTYLTSDLSGNILAKATKGNYDLFAEFNSLLQKRDYILYSIPYEGDGNDDHDSQTYQEDTFLKNLVEKASYNILHASVIEKKHDGTTIFCKNHFSKQFLFKLEQVYNN</sequence>
<feature type="region of interest" description="Disordered" evidence="1">
    <location>
        <begin position="1"/>
        <end position="63"/>
    </location>
</feature>
<dbReference type="SMART" id="SM00333">
    <property type="entry name" value="TUDOR"/>
    <property type="match status" value="1"/>
</dbReference>
<dbReference type="InterPro" id="IPR035437">
    <property type="entry name" value="SNase_OB-fold_sf"/>
</dbReference>
<accession>A0A813VWQ6</accession>
<comment type="caution">
    <text evidence="3">The sequence shown here is derived from an EMBL/GenBank/DDBJ whole genome shotgun (WGS) entry which is preliminary data.</text>
</comment>
<dbReference type="EMBL" id="CAJOBC010000832">
    <property type="protein sequence ID" value="CAF3630622.1"/>
    <property type="molecule type" value="Genomic_DNA"/>
</dbReference>
<gene>
    <name evidence="3" type="ORF">GPM918_LOCUS5675</name>
    <name evidence="4" type="ORF">SRO942_LOCUS5675</name>
</gene>
<proteinExistence type="predicted"/>
<dbReference type="Pfam" id="PF00567">
    <property type="entry name" value="TUDOR"/>
    <property type="match status" value="1"/>
</dbReference>
<evidence type="ECO:0000256" key="1">
    <source>
        <dbReference type="SAM" id="MobiDB-lite"/>
    </source>
</evidence>
<dbReference type="InterPro" id="IPR002999">
    <property type="entry name" value="Tudor"/>
</dbReference>
<name>A0A813VWQ6_9BILA</name>
<dbReference type="Proteomes" id="UP000681722">
    <property type="component" value="Unassembled WGS sequence"/>
</dbReference>
<dbReference type="PANTHER" id="PTHR22948:SF29">
    <property type="entry name" value="FI02030P-RELATED"/>
    <property type="match status" value="1"/>
</dbReference>
<protein>
    <recommendedName>
        <fullName evidence="2">Tudor domain-containing protein</fullName>
    </recommendedName>
</protein>
<dbReference type="Gene3D" id="2.40.50.90">
    <property type="match status" value="1"/>
</dbReference>
<dbReference type="Gene3D" id="2.30.30.140">
    <property type="match status" value="1"/>
</dbReference>
<dbReference type="InterPro" id="IPR050621">
    <property type="entry name" value="Tudor_domain_containing"/>
</dbReference>
<evidence type="ECO:0000313" key="3">
    <source>
        <dbReference type="EMBL" id="CAF0843242.1"/>
    </source>
</evidence>
<dbReference type="Proteomes" id="UP000663829">
    <property type="component" value="Unassembled WGS sequence"/>
</dbReference>
<feature type="domain" description="Tudor" evidence="2">
    <location>
        <begin position="128"/>
        <end position="189"/>
    </location>
</feature>
<evidence type="ECO:0000313" key="4">
    <source>
        <dbReference type="EMBL" id="CAF3630622.1"/>
    </source>
</evidence>
<evidence type="ECO:0000313" key="5">
    <source>
        <dbReference type="Proteomes" id="UP000663829"/>
    </source>
</evidence>